<evidence type="ECO:0000256" key="2">
    <source>
        <dbReference type="ARBA" id="ARBA00008335"/>
    </source>
</evidence>
<feature type="transmembrane region" description="Helical" evidence="7">
    <location>
        <begin position="57"/>
        <end position="81"/>
    </location>
</feature>
<evidence type="ECO:0000256" key="7">
    <source>
        <dbReference type="SAM" id="Phobius"/>
    </source>
</evidence>
<feature type="domain" description="Major facilitator superfamily (MFS) profile" evidence="8">
    <location>
        <begin position="23"/>
        <end position="414"/>
    </location>
</feature>
<protein>
    <submittedName>
        <fullName evidence="9">Fucose permease</fullName>
    </submittedName>
</protein>
<comment type="subcellular location">
    <subcellularLocation>
        <location evidence="1">Cell membrane</location>
        <topology evidence="1">Multi-pass membrane protein</topology>
    </subcellularLocation>
</comment>
<dbReference type="InterPro" id="IPR051788">
    <property type="entry name" value="MFS_Transporter"/>
</dbReference>
<feature type="transmembrane region" description="Helical" evidence="7">
    <location>
        <begin position="224"/>
        <end position="247"/>
    </location>
</feature>
<proteinExistence type="inferred from homology"/>
<comment type="similarity">
    <text evidence="2">Belongs to the major facilitator superfamily.</text>
</comment>
<keyword evidence="4 7" id="KW-0812">Transmembrane</keyword>
<evidence type="ECO:0000256" key="5">
    <source>
        <dbReference type="ARBA" id="ARBA00022989"/>
    </source>
</evidence>
<dbReference type="InterPro" id="IPR020846">
    <property type="entry name" value="MFS_dom"/>
</dbReference>
<accession>A0A839TZ07</accession>
<dbReference type="Pfam" id="PF07690">
    <property type="entry name" value="MFS_1"/>
    <property type="match status" value="1"/>
</dbReference>
<dbReference type="GO" id="GO:0005886">
    <property type="term" value="C:plasma membrane"/>
    <property type="evidence" value="ECO:0007669"/>
    <property type="project" value="UniProtKB-SubCell"/>
</dbReference>
<reference evidence="9 10" key="1">
    <citation type="submission" date="2020-08" db="EMBL/GenBank/DDBJ databases">
        <title>Genomic Encyclopedia of Type Strains, Phase III (KMG-III): the genomes of soil and plant-associated and newly described type strains.</title>
        <authorList>
            <person name="Whitman W."/>
        </authorList>
    </citation>
    <scope>NUCLEOTIDE SEQUENCE [LARGE SCALE GENOMIC DNA]</scope>
    <source>
        <strain evidence="9 10">CECT 5831</strain>
    </source>
</reference>
<evidence type="ECO:0000256" key="4">
    <source>
        <dbReference type="ARBA" id="ARBA00022692"/>
    </source>
</evidence>
<dbReference type="GO" id="GO:0022857">
    <property type="term" value="F:transmembrane transporter activity"/>
    <property type="evidence" value="ECO:0007669"/>
    <property type="project" value="InterPro"/>
</dbReference>
<keyword evidence="5 7" id="KW-1133">Transmembrane helix</keyword>
<keyword evidence="6 7" id="KW-0472">Membrane</keyword>
<dbReference type="SUPFAM" id="SSF103473">
    <property type="entry name" value="MFS general substrate transporter"/>
    <property type="match status" value="1"/>
</dbReference>
<dbReference type="EMBL" id="JACHXJ010000009">
    <property type="protein sequence ID" value="MBB3131862.1"/>
    <property type="molecule type" value="Genomic_DNA"/>
</dbReference>
<comment type="caution">
    <text evidence="9">The sequence shown here is derived from an EMBL/GenBank/DDBJ whole genome shotgun (WGS) entry which is preliminary data.</text>
</comment>
<dbReference type="Gene3D" id="1.20.1250.20">
    <property type="entry name" value="MFS general substrate transporter like domains"/>
    <property type="match status" value="2"/>
</dbReference>
<keyword evidence="3" id="KW-0813">Transport</keyword>
<name>A0A839TZ07_9BACL</name>
<dbReference type="InterPro" id="IPR011701">
    <property type="entry name" value="MFS"/>
</dbReference>
<feature type="transmembrane region" description="Helical" evidence="7">
    <location>
        <begin position="286"/>
        <end position="308"/>
    </location>
</feature>
<feature type="transmembrane region" description="Helical" evidence="7">
    <location>
        <begin position="347"/>
        <end position="372"/>
    </location>
</feature>
<feature type="transmembrane region" description="Helical" evidence="7">
    <location>
        <begin position="183"/>
        <end position="203"/>
    </location>
</feature>
<dbReference type="AlphaFoldDB" id="A0A839TZ07"/>
<feature type="transmembrane region" description="Helical" evidence="7">
    <location>
        <begin position="88"/>
        <end position="106"/>
    </location>
</feature>
<feature type="transmembrane region" description="Helical" evidence="7">
    <location>
        <begin position="20"/>
        <end position="37"/>
    </location>
</feature>
<evidence type="ECO:0000256" key="3">
    <source>
        <dbReference type="ARBA" id="ARBA00022448"/>
    </source>
</evidence>
<evidence type="ECO:0000313" key="10">
    <source>
        <dbReference type="Proteomes" id="UP000517523"/>
    </source>
</evidence>
<feature type="transmembrane region" description="Helical" evidence="7">
    <location>
        <begin position="392"/>
        <end position="413"/>
    </location>
</feature>
<evidence type="ECO:0000256" key="1">
    <source>
        <dbReference type="ARBA" id="ARBA00004651"/>
    </source>
</evidence>
<sequence length="420" mass="45685">MQTQTELNELKTAKPASRNYMLQLATVFIGFIIFGFSENIKGPAIPRIQADFGLDEQQLGTLLSLNSLGYLLACSFTGYITRKIGIKWVSMISFGSMVLSGVFILLSRTYPLFSASYFFMYIGNGMLEIGLAILGARIFVRNTGTMMNLSHFFYGLSSIVAPMIASGLMSASIMGVTLGWREMYMVMLALAVIPMIPALLGRFPGDDTVQEDRISLWMLTKDRALWMIVLLLTFGVISEMAVGSWLVNFLEKSYHWDQTAASGMLSIFFLCFSLARLFLGPVTDRIGFILSLMILSGFSGLCTFAAIFSGEGGAFLFAAAGIGIAPIYPTVMAVIAKRYVKGSDTAITFTVTLMGVGSVIGNYLIGAITSGVKHIFGAGTPEGLVRGLQAGYSFIGLCALICSAVSFVLYRYLKKRNELL</sequence>
<dbReference type="InterPro" id="IPR036259">
    <property type="entry name" value="MFS_trans_sf"/>
</dbReference>
<dbReference type="PROSITE" id="PS50850">
    <property type="entry name" value="MFS"/>
    <property type="match status" value="1"/>
</dbReference>
<dbReference type="PANTHER" id="PTHR23514">
    <property type="entry name" value="BYPASS OF STOP CODON PROTEIN 6"/>
    <property type="match status" value="1"/>
</dbReference>
<evidence type="ECO:0000256" key="6">
    <source>
        <dbReference type="ARBA" id="ARBA00023136"/>
    </source>
</evidence>
<feature type="transmembrane region" description="Helical" evidence="7">
    <location>
        <begin position="314"/>
        <end position="335"/>
    </location>
</feature>
<gene>
    <name evidence="9" type="ORF">FHS19_006588</name>
</gene>
<feature type="transmembrane region" description="Helical" evidence="7">
    <location>
        <begin position="118"/>
        <end position="140"/>
    </location>
</feature>
<dbReference type="PANTHER" id="PTHR23514:SF3">
    <property type="entry name" value="BYPASS OF STOP CODON PROTEIN 6"/>
    <property type="match status" value="1"/>
</dbReference>
<feature type="transmembrane region" description="Helical" evidence="7">
    <location>
        <begin position="259"/>
        <end position="279"/>
    </location>
</feature>
<evidence type="ECO:0000313" key="9">
    <source>
        <dbReference type="EMBL" id="MBB3131862.1"/>
    </source>
</evidence>
<organism evidence="9 10">
    <name type="scientific">Paenibacillus rhizosphaerae</name>
    <dbReference type="NCBI Taxonomy" id="297318"/>
    <lineage>
        <taxon>Bacteria</taxon>
        <taxon>Bacillati</taxon>
        <taxon>Bacillota</taxon>
        <taxon>Bacilli</taxon>
        <taxon>Bacillales</taxon>
        <taxon>Paenibacillaceae</taxon>
        <taxon>Paenibacillus</taxon>
    </lineage>
</organism>
<feature type="transmembrane region" description="Helical" evidence="7">
    <location>
        <begin position="152"/>
        <end position="177"/>
    </location>
</feature>
<dbReference type="Proteomes" id="UP000517523">
    <property type="component" value="Unassembled WGS sequence"/>
</dbReference>
<evidence type="ECO:0000259" key="8">
    <source>
        <dbReference type="PROSITE" id="PS50850"/>
    </source>
</evidence>